<evidence type="ECO:0000313" key="1">
    <source>
        <dbReference type="EMBL" id="MBC8540269.1"/>
    </source>
</evidence>
<proteinExistence type="predicted"/>
<evidence type="ECO:0000313" key="2">
    <source>
        <dbReference type="Proteomes" id="UP000611762"/>
    </source>
</evidence>
<reference evidence="1" key="1">
    <citation type="submission" date="2020-08" db="EMBL/GenBank/DDBJ databases">
        <title>Genome public.</title>
        <authorList>
            <person name="Liu C."/>
            <person name="Sun Q."/>
        </authorList>
    </citation>
    <scope>NUCLEOTIDE SEQUENCE</scope>
    <source>
        <strain evidence="1">H8</strain>
    </source>
</reference>
<dbReference type="Proteomes" id="UP000611762">
    <property type="component" value="Unassembled WGS sequence"/>
</dbReference>
<organism evidence="1 2">
    <name type="scientific">Congzhengia minquanensis</name>
    <dbReference type="NCBI Taxonomy" id="2763657"/>
    <lineage>
        <taxon>Bacteria</taxon>
        <taxon>Bacillati</taxon>
        <taxon>Bacillota</taxon>
        <taxon>Clostridia</taxon>
        <taxon>Eubacteriales</taxon>
        <taxon>Oscillospiraceae</taxon>
        <taxon>Congzhengia</taxon>
    </lineage>
</organism>
<dbReference type="EMBL" id="JACRSU010000001">
    <property type="protein sequence ID" value="MBC8540269.1"/>
    <property type="molecule type" value="Genomic_DNA"/>
</dbReference>
<sequence>MFDTFETNFETLLEETISAAHARSFNHDPEYQKKSYRMSEIHEELEALFENKNAKPTSRHWKLVREYFQLEQETYYPEHTATYMQAIFDCVRVFTKYGWLKE</sequence>
<name>A0A926DN46_9FIRM</name>
<accession>A0A926DN46</accession>
<dbReference type="RefSeq" id="WP_249311364.1">
    <property type="nucleotide sequence ID" value="NZ_JACRSU010000001.1"/>
</dbReference>
<keyword evidence="2" id="KW-1185">Reference proteome</keyword>
<protein>
    <submittedName>
        <fullName evidence="1">Uncharacterized protein</fullName>
    </submittedName>
</protein>
<dbReference type="AlphaFoldDB" id="A0A926DN46"/>
<gene>
    <name evidence="1" type="ORF">H8698_04690</name>
</gene>
<comment type="caution">
    <text evidence="1">The sequence shown here is derived from an EMBL/GenBank/DDBJ whole genome shotgun (WGS) entry which is preliminary data.</text>
</comment>